<dbReference type="EMBL" id="UFQT01000015">
    <property type="protein sequence ID" value="SSX17770.1"/>
    <property type="molecule type" value="Genomic_DNA"/>
</dbReference>
<evidence type="ECO:0000256" key="5">
    <source>
        <dbReference type="ARBA" id="ARBA00023242"/>
    </source>
</evidence>
<evidence type="ECO:0000313" key="11">
    <source>
        <dbReference type="EMBL" id="SSX17770.1"/>
    </source>
</evidence>
<evidence type="ECO:0000256" key="8">
    <source>
        <dbReference type="SAM" id="MobiDB-lite"/>
    </source>
</evidence>
<evidence type="ECO:0000256" key="4">
    <source>
        <dbReference type="ARBA" id="ARBA00023155"/>
    </source>
</evidence>
<dbReference type="GO" id="GO:0000981">
    <property type="term" value="F:DNA-binding transcription factor activity, RNA polymerase II-specific"/>
    <property type="evidence" value="ECO:0007669"/>
    <property type="project" value="TreeGrafter"/>
</dbReference>
<dbReference type="EMBL" id="UFQS01000015">
    <property type="protein sequence ID" value="SSW97384.1"/>
    <property type="molecule type" value="Genomic_DNA"/>
</dbReference>
<evidence type="ECO:0000256" key="2">
    <source>
        <dbReference type="ARBA" id="ARBA00022473"/>
    </source>
</evidence>
<gene>
    <name evidence="10" type="primary">CSON003329</name>
</gene>
<organism evidence="10">
    <name type="scientific">Culicoides sonorensis</name>
    <name type="common">Biting midge</name>
    <dbReference type="NCBI Taxonomy" id="179676"/>
    <lineage>
        <taxon>Eukaryota</taxon>
        <taxon>Metazoa</taxon>
        <taxon>Ecdysozoa</taxon>
        <taxon>Arthropoda</taxon>
        <taxon>Hexapoda</taxon>
        <taxon>Insecta</taxon>
        <taxon>Pterygota</taxon>
        <taxon>Neoptera</taxon>
        <taxon>Endopterygota</taxon>
        <taxon>Diptera</taxon>
        <taxon>Nematocera</taxon>
        <taxon>Chironomoidea</taxon>
        <taxon>Ceratopogonidae</taxon>
        <taxon>Ceratopogoninae</taxon>
        <taxon>Culicoides</taxon>
        <taxon>Monoculicoides</taxon>
    </lineage>
</organism>
<comment type="subcellular location">
    <subcellularLocation>
        <location evidence="1 6 7">Nucleus</location>
    </subcellularLocation>
</comment>
<evidence type="ECO:0000256" key="6">
    <source>
        <dbReference type="PROSITE-ProRule" id="PRU00108"/>
    </source>
</evidence>
<accession>A0A336JXI5</accession>
<dbReference type="GO" id="GO:0005634">
    <property type="term" value="C:nucleus"/>
    <property type="evidence" value="ECO:0007669"/>
    <property type="project" value="UniProtKB-SubCell"/>
</dbReference>
<sequence length="343" mass="38310">MWTNSLAGCPSDVDLGFSSTFPSHSPANTNNIGMSPYLKANPYNLGIMTMDPILGYPGNNMRKQRRERTTFTRAQLDYLESLFMKTRYPDIFMREEVALKINLPESRVQASFFFNQQFLVRVFIQEYLFFSKVWFKNRRAKCRQLQKQHSVSSTTSTTGSTGHHTSSSSSSASSSNLNSIKSTKLSTSNSSTIPNSSSASSSYKIKIKAPTPSTSSSTSSQGTSSSIHRDSPNYIKPIPQNHFISSNNAIGNYSTSVNANTLWLPSSHFETPESRCNSLGSSWSPSNAAAAAAHYQNYYGNNEFISSSMTMQSPLEPIEGSWIKTRDDNWLYNSQRWESQLEK</sequence>
<feature type="compositionally biased region" description="Low complexity" evidence="8">
    <location>
        <begin position="150"/>
        <end position="226"/>
    </location>
</feature>
<dbReference type="SUPFAM" id="SSF46689">
    <property type="entry name" value="Homeodomain-like"/>
    <property type="match status" value="1"/>
</dbReference>
<name>A0A336JXI5_CULSO</name>
<feature type="DNA-binding region" description="Homeobox" evidence="6">
    <location>
        <begin position="64"/>
        <end position="146"/>
    </location>
</feature>
<dbReference type="CDD" id="cd00086">
    <property type="entry name" value="homeodomain"/>
    <property type="match status" value="1"/>
</dbReference>
<evidence type="ECO:0000256" key="3">
    <source>
        <dbReference type="ARBA" id="ARBA00023125"/>
    </source>
</evidence>
<evidence type="ECO:0000313" key="10">
    <source>
        <dbReference type="EMBL" id="SSW97384.1"/>
    </source>
</evidence>
<dbReference type="PANTHER" id="PTHR45793:SF5">
    <property type="entry name" value="HOMEOTIC PROTEIN OCELLILESS"/>
    <property type="match status" value="1"/>
</dbReference>
<keyword evidence="5 6" id="KW-0539">Nucleus</keyword>
<dbReference type="SMART" id="SM00389">
    <property type="entry name" value="HOX"/>
    <property type="match status" value="1"/>
</dbReference>
<dbReference type="AlphaFoldDB" id="A0A336JXI5"/>
<evidence type="ECO:0000256" key="1">
    <source>
        <dbReference type="ARBA" id="ARBA00004123"/>
    </source>
</evidence>
<keyword evidence="4 6" id="KW-0371">Homeobox</keyword>
<dbReference type="PROSITE" id="PS50071">
    <property type="entry name" value="HOMEOBOX_2"/>
    <property type="match status" value="1"/>
</dbReference>
<dbReference type="VEuPathDB" id="VectorBase:CSON003329"/>
<feature type="region of interest" description="Disordered" evidence="8">
    <location>
        <begin position="145"/>
        <end position="240"/>
    </location>
</feature>
<dbReference type="Gene3D" id="1.10.10.60">
    <property type="entry name" value="Homeodomain-like"/>
    <property type="match status" value="1"/>
</dbReference>
<feature type="domain" description="Homeobox" evidence="9">
    <location>
        <begin position="62"/>
        <end position="145"/>
    </location>
</feature>
<keyword evidence="3 6" id="KW-0238">DNA-binding</keyword>
<reference evidence="10" key="1">
    <citation type="submission" date="2018-04" db="EMBL/GenBank/DDBJ databases">
        <authorList>
            <person name="Go L.Y."/>
            <person name="Mitchell J.A."/>
        </authorList>
    </citation>
    <scope>NUCLEOTIDE SEQUENCE</scope>
    <source>
        <tissue evidence="10">Whole organism</tissue>
    </source>
</reference>
<dbReference type="InterPro" id="IPR001356">
    <property type="entry name" value="HD"/>
</dbReference>
<protein>
    <submittedName>
        <fullName evidence="10">CSON003329 protein</fullName>
    </submittedName>
</protein>
<dbReference type="InterPro" id="IPR009057">
    <property type="entry name" value="Homeodomain-like_sf"/>
</dbReference>
<dbReference type="PANTHER" id="PTHR45793">
    <property type="entry name" value="HOMEOBOX PROTEIN"/>
    <property type="match status" value="1"/>
</dbReference>
<evidence type="ECO:0000256" key="7">
    <source>
        <dbReference type="RuleBase" id="RU000682"/>
    </source>
</evidence>
<proteinExistence type="predicted"/>
<dbReference type="Pfam" id="PF00046">
    <property type="entry name" value="Homeodomain"/>
    <property type="match status" value="1"/>
</dbReference>
<dbReference type="GO" id="GO:0000978">
    <property type="term" value="F:RNA polymerase II cis-regulatory region sequence-specific DNA binding"/>
    <property type="evidence" value="ECO:0007669"/>
    <property type="project" value="TreeGrafter"/>
</dbReference>
<evidence type="ECO:0000259" key="9">
    <source>
        <dbReference type="PROSITE" id="PS50071"/>
    </source>
</evidence>
<reference evidence="11" key="2">
    <citation type="submission" date="2018-07" db="EMBL/GenBank/DDBJ databases">
        <authorList>
            <person name="Quirk P.G."/>
            <person name="Krulwich T.A."/>
        </authorList>
    </citation>
    <scope>NUCLEOTIDE SEQUENCE</scope>
</reference>
<keyword evidence="2" id="KW-0217">Developmental protein</keyword>